<feature type="domain" description="Amidase" evidence="2">
    <location>
        <begin position="27"/>
        <end position="451"/>
    </location>
</feature>
<dbReference type="PANTHER" id="PTHR11895">
    <property type="entry name" value="TRANSAMIDASE"/>
    <property type="match status" value="1"/>
</dbReference>
<evidence type="ECO:0000313" key="3">
    <source>
        <dbReference type="EMBL" id="PTR14080.1"/>
    </source>
</evidence>
<dbReference type="OrthoDB" id="9777859at2"/>
<evidence type="ECO:0000313" key="4">
    <source>
        <dbReference type="Proteomes" id="UP000244060"/>
    </source>
</evidence>
<organism evidence="3 4">
    <name type="scientific">Cereibacter azotoformans</name>
    <dbReference type="NCBI Taxonomy" id="43057"/>
    <lineage>
        <taxon>Bacteria</taxon>
        <taxon>Pseudomonadati</taxon>
        <taxon>Pseudomonadota</taxon>
        <taxon>Alphaproteobacteria</taxon>
        <taxon>Rhodobacterales</taxon>
        <taxon>Paracoccaceae</taxon>
        <taxon>Cereibacter</taxon>
    </lineage>
</organism>
<proteinExistence type="inferred from homology"/>
<dbReference type="Gene3D" id="3.90.1300.10">
    <property type="entry name" value="Amidase signature (AS) domain"/>
    <property type="match status" value="1"/>
</dbReference>
<evidence type="ECO:0000256" key="1">
    <source>
        <dbReference type="ARBA" id="ARBA00009199"/>
    </source>
</evidence>
<comment type="similarity">
    <text evidence="1">Belongs to the amidase family.</text>
</comment>
<dbReference type="SUPFAM" id="SSF75304">
    <property type="entry name" value="Amidase signature (AS) enzymes"/>
    <property type="match status" value="1"/>
</dbReference>
<evidence type="ECO:0000259" key="2">
    <source>
        <dbReference type="Pfam" id="PF01425"/>
    </source>
</evidence>
<dbReference type="PANTHER" id="PTHR11895:SF7">
    <property type="entry name" value="GLUTAMYL-TRNA(GLN) AMIDOTRANSFERASE SUBUNIT A, MITOCHONDRIAL"/>
    <property type="match status" value="1"/>
</dbReference>
<sequence>MSDTSLAYLGATQLTALYAARKISPVEVVSELLSRIEASATTLNAVCFTYAEEALEAARQSEARYMSGAQKPGRIDGVPTALKDETMMAGKVTTYGSLLYADHVAAKSAPVVQRLVEAGAVIHARTTTPEFSCAPFCHSRQWGVTRNPWNPAFTPGGSSGGSGVALAAGLAPLATGSDIGGSIRIPASASGVVGFKPPYGRVPSTPPFNLDPYNHPGPMARTVEDCLLMQNVLAGPHPEDIASLKPKLELRLDRSGVKGWKIAYSLDFGFMEIDRAVRANTLAALEVFRTLGAEVTEVALPWSWEVYRAAATHHRALFGAWLAEYLDEREDRLTSYARRFARESLATTTRDYLAGMEVEGRIWSHFGPMMEGFDLFLCPTLAIPAVPAEFDFSDPLVINGQQIDSYLGWTMAWPFNMLSRCPVLSVPSGHAPNGVPTGIQLVGRTYDDQTVFTAGLAYEAATGGWYGTDATRPSLPF</sequence>
<name>A0A2T5JV68_9RHOB</name>
<dbReference type="InterPro" id="IPR036928">
    <property type="entry name" value="AS_sf"/>
</dbReference>
<accession>A0A2T5JV68</accession>
<gene>
    <name evidence="3" type="ORF">C8J28_11875</name>
</gene>
<dbReference type="Proteomes" id="UP000244060">
    <property type="component" value="Unassembled WGS sequence"/>
</dbReference>
<protein>
    <submittedName>
        <fullName evidence="3">Amidase</fullName>
    </submittedName>
</protein>
<dbReference type="Pfam" id="PF01425">
    <property type="entry name" value="Amidase"/>
    <property type="match status" value="1"/>
</dbReference>
<keyword evidence="4" id="KW-1185">Reference proteome</keyword>
<dbReference type="GO" id="GO:0003824">
    <property type="term" value="F:catalytic activity"/>
    <property type="evidence" value="ECO:0007669"/>
    <property type="project" value="InterPro"/>
</dbReference>
<dbReference type="InterPro" id="IPR023631">
    <property type="entry name" value="Amidase_dom"/>
</dbReference>
<dbReference type="InterPro" id="IPR020556">
    <property type="entry name" value="Amidase_CS"/>
</dbReference>
<dbReference type="AlphaFoldDB" id="A0A2T5JV68"/>
<dbReference type="PROSITE" id="PS00571">
    <property type="entry name" value="AMIDASES"/>
    <property type="match status" value="1"/>
</dbReference>
<dbReference type="EMBL" id="QAOT01000018">
    <property type="protein sequence ID" value="PTR14080.1"/>
    <property type="molecule type" value="Genomic_DNA"/>
</dbReference>
<dbReference type="InterPro" id="IPR000120">
    <property type="entry name" value="Amidase"/>
</dbReference>
<dbReference type="RefSeq" id="WP_108222009.1">
    <property type="nucleotide sequence ID" value="NZ_CP090021.1"/>
</dbReference>
<reference evidence="3 4" key="1">
    <citation type="submission" date="2018-04" db="EMBL/GenBank/DDBJ databases">
        <title>Genomic Encyclopedia of Type Strains, Phase III (KMG-III): the genomes of soil and plant-associated and newly described type strains.</title>
        <authorList>
            <person name="Whitman W."/>
        </authorList>
    </citation>
    <scope>NUCLEOTIDE SEQUENCE [LARGE SCALE GENOMIC DNA]</scope>
    <source>
        <strain evidence="3 4">KA25</strain>
    </source>
</reference>
<comment type="caution">
    <text evidence="3">The sequence shown here is derived from an EMBL/GenBank/DDBJ whole genome shotgun (WGS) entry which is preliminary data.</text>
</comment>